<sequence length="411" mass="45660">MGHQDEFTNLLSISVRNLFPPALASRSSIEKDAEPSDTASEKRKRHCPAYWASTGASTCELASHEVLLRLRLDIVKLEGASDSGGTADAESTLYSNEARHATAQPRWDHLNEQLDVADGMSSSAPNLRARIFVIGPGGDSRLADVPLDPSQLRPLPVADKTRMFVPDALPPNCVLLHYDDGFTRIGPDIYQLLLREGVISDVVEADEANDAKSDQSNTKNEENEEIFEERAFNALGEEKDESPLYESALEKPSEPDDGDGSTRPKKDDWLLESAAEFSSRDATLDAIDERPGVLTETVTDTSINDLYNSTEPDLVEVKDSNSALGVEGIDNPEIMKTEELPLLVHDTSADRKRALSDEVQELRRLVLIEQRLLEAEERMRKEVSLDHVVMCDCCPVLMKGIWRMRGIYNRQ</sequence>
<dbReference type="Proteomes" id="UP000266841">
    <property type="component" value="Unassembled WGS sequence"/>
</dbReference>
<evidence type="ECO:0000313" key="2">
    <source>
        <dbReference type="EMBL" id="EJK65486.1"/>
    </source>
</evidence>
<protein>
    <submittedName>
        <fullName evidence="2">Uncharacterized protein</fullName>
    </submittedName>
</protein>
<keyword evidence="3" id="KW-1185">Reference proteome</keyword>
<evidence type="ECO:0000256" key="1">
    <source>
        <dbReference type="SAM" id="MobiDB-lite"/>
    </source>
</evidence>
<organism evidence="2 3">
    <name type="scientific">Thalassiosira oceanica</name>
    <name type="common">Marine diatom</name>
    <dbReference type="NCBI Taxonomy" id="159749"/>
    <lineage>
        <taxon>Eukaryota</taxon>
        <taxon>Sar</taxon>
        <taxon>Stramenopiles</taxon>
        <taxon>Ochrophyta</taxon>
        <taxon>Bacillariophyta</taxon>
        <taxon>Coscinodiscophyceae</taxon>
        <taxon>Thalassiosirophycidae</taxon>
        <taxon>Thalassiosirales</taxon>
        <taxon>Thalassiosiraceae</taxon>
        <taxon>Thalassiosira</taxon>
    </lineage>
</organism>
<proteinExistence type="predicted"/>
<feature type="region of interest" description="Disordered" evidence="1">
    <location>
        <begin position="26"/>
        <end position="46"/>
    </location>
</feature>
<feature type="region of interest" description="Disordered" evidence="1">
    <location>
        <begin position="233"/>
        <end position="266"/>
    </location>
</feature>
<evidence type="ECO:0000313" key="3">
    <source>
        <dbReference type="Proteomes" id="UP000266841"/>
    </source>
</evidence>
<accession>K0SWW3</accession>
<reference evidence="2 3" key="1">
    <citation type="journal article" date="2012" name="Genome Biol.">
        <title>Genome and low-iron response of an oceanic diatom adapted to chronic iron limitation.</title>
        <authorList>
            <person name="Lommer M."/>
            <person name="Specht M."/>
            <person name="Roy A.S."/>
            <person name="Kraemer L."/>
            <person name="Andreson R."/>
            <person name="Gutowska M.A."/>
            <person name="Wolf J."/>
            <person name="Bergner S.V."/>
            <person name="Schilhabel M.B."/>
            <person name="Klostermeier U.C."/>
            <person name="Beiko R.G."/>
            <person name="Rosenstiel P."/>
            <person name="Hippler M."/>
            <person name="Laroche J."/>
        </authorList>
    </citation>
    <scope>NUCLEOTIDE SEQUENCE [LARGE SCALE GENOMIC DNA]</scope>
    <source>
        <strain evidence="2 3">CCMP1005</strain>
    </source>
</reference>
<comment type="caution">
    <text evidence="2">The sequence shown here is derived from an EMBL/GenBank/DDBJ whole genome shotgun (WGS) entry which is preliminary data.</text>
</comment>
<name>K0SWW3_THAOC</name>
<dbReference type="AlphaFoldDB" id="K0SWW3"/>
<dbReference type="EMBL" id="AGNL01015753">
    <property type="protein sequence ID" value="EJK65486.1"/>
    <property type="molecule type" value="Genomic_DNA"/>
</dbReference>
<gene>
    <name evidence="2" type="ORF">THAOC_13643</name>
</gene>
<feature type="compositionally biased region" description="Basic and acidic residues" evidence="1">
    <location>
        <begin position="248"/>
        <end position="266"/>
    </location>
</feature>
<dbReference type="eggNOG" id="KOG2896">
    <property type="taxonomic scope" value="Eukaryota"/>
</dbReference>